<reference evidence="1" key="1">
    <citation type="submission" date="2019-10" db="EMBL/GenBank/DDBJ databases">
        <title>The sequence and de novo assembly of the wild yak genome.</title>
        <authorList>
            <person name="Liu Y."/>
        </authorList>
    </citation>
    <scope>NUCLEOTIDE SEQUENCE [LARGE SCALE GENOMIC DNA]</scope>
    <source>
        <strain evidence="1">WY2019</strain>
    </source>
</reference>
<name>A0A6B0SBE0_9CETA</name>
<gene>
    <name evidence="1" type="ORF">E5288_WYG003292</name>
</gene>
<protein>
    <submittedName>
        <fullName evidence="1">Uncharacterized protein</fullName>
    </submittedName>
</protein>
<evidence type="ECO:0000313" key="1">
    <source>
        <dbReference type="EMBL" id="MXQ97306.1"/>
    </source>
</evidence>
<accession>A0A6B0SBE0</accession>
<sequence>MLRLERGVSWAPAGAALIPHPTPKLTDQTWVLAQRKALLSQEETPTNRAPLLADNPVRTLLSPYLELHCGRETVELNRVHFLTSRKPKMTNHMSKRMQIFESDFWRPKATAPGSPDKAFPPSASYPLELLQGVLEWEETQRPDSSLSRLPWKHLDLGARIPAERPDICLDPYSPGASDVHLKLETDPAEILLGTFGEEARTSSIRKLVLNGNIGGEGDHKGNGL</sequence>
<dbReference type="EMBL" id="VBQZ03000187">
    <property type="protein sequence ID" value="MXQ97306.1"/>
    <property type="molecule type" value="Genomic_DNA"/>
</dbReference>
<comment type="caution">
    <text evidence="1">The sequence shown here is derived from an EMBL/GenBank/DDBJ whole genome shotgun (WGS) entry which is preliminary data.</text>
</comment>
<dbReference type="AlphaFoldDB" id="A0A6B0SBE0"/>
<evidence type="ECO:0000313" key="2">
    <source>
        <dbReference type="Proteomes" id="UP000322234"/>
    </source>
</evidence>
<keyword evidence="2" id="KW-1185">Reference proteome</keyword>
<organism evidence="1 2">
    <name type="scientific">Bos mutus</name>
    <name type="common">wild yak</name>
    <dbReference type="NCBI Taxonomy" id="72004"/>
    <lineage>
        <taxon>Eukaryota</taxon>
        <taxon>Metazoa</taxon>
        <taxon>Chordata</taxon>
        <taxon>Craniata</taxon>
        <taxon>Vertebrata</taxon>
        <taxon>Euteleostomi</taxon>
        <taxon>Mammalia</taxon>
        <taxon>Eutheria</taxon>
        <taxon>Laurasiatheria</taxon>
        <taxon>Artiodactyla</taxon>
        <taxon>Ruminantia</taxon>
        <taxon>Pecora</taxon>
        <taxon>Bovidae</taxon>
        <taxon>Bovinae</taxon>
        <taxon>Bos</taxon>
    </lineage>
</organism>
<proteinExistence type="predicted"/>
<dbReference type="Proteomes" id="UP000322234">
    <property type="component" value="Unassembled WGS sequence"/>
</dbReference>